<protein>
    <submittedName>
        <fullName evidence="1">Uncharacterized protein</fullName>
    </submittedName>
</protein>
<sequence>MVTSCVIFALELLYTSQRTDHIPPQVMHDNVEFMIPSRPMKEMAMDNRIFFVRTQGKNRKPWRMTGSERRRL</sequence>
<organism evidence="1 2">
    <name type="scientific">Portunus trituberculatus</name>
    <name type="common">Swimming crab</name>
    <name type="synonym">Neptunus trituberculatus</name>
    <dbReference type="NCBI Taxonomy" id="210409"/>
    <lineage>
        <taxon>Eukaryota</taxon>
        <taxon>Metazoa</taxon>
        <taxon>Ecdysozoa</taxon>
        <taxon>Arthropoda</taxon>
        <taxon>Crustacea</taxon>
        <taxon>Multicrustacea</taxon>
        <taxon>Malacostraca</taxon>
        <taxon>Eumalacostraca</taxon>
        <taxon>Eucarida</taxon>
        <taxon>Decapoda</taxon>
        <taxon>Pleocyemata</taxon>
        <taxon>Brachyura</taxon>
        <taxon>Eubrachyura</taxon>
        <taxon>Portunoidea</taxon>
        <taxon>Portunidae</taxon>
        <taxon>Portuninae</taxon>
        <taxon>Portunus</taxon>
    </lineage>
</organism>
<evidence type="ECO:0000313" key="1">
    <source>
        <dbReference type="EMBL" id="MPC80207.1"/>
    </source>
</evidence>
<name>A0A5B7IF61_PORTR</name>
<accession>A0A5B7IF61</accession>
<dbReference type="EMBL" id="VSRR010053372">
    <property type="protein sequence ID" value="MPC80207.1"/>
    <property type="molecule type" value="Genomic_DNA"/>
</dbReference>
<comment type="caution">
    <text evidence="1">The sequence shown here is derived from an EMBL/GenBank/DDBJ whole genome shotgun (WGS) entry which is preliminary data.</text>
</comment>
<dbReference type="AlphaFoldDB" id="A0A5B7IF61"/>
<evidence type="ECO:0000313" key="2">
    <source>
        <dbReference type="Proteomes" id="UP000324222"/>
    </source>
</evidence>
<proteinExistence type="predicted"/>
<reference evidence="1 2" key="1">
    <citation type="submission" date="2019-05" db="EMBL/GenBank/DDBJ databases">
        <title>Another draft genome of Portunus trituberculatus and its Hox gene families provides insights of decapod evolution.</title>
        <authorList>
            <person name="Jeong J.-H."/>
            <person name="Song I."/>
            <person name="Kim S."/>
            <person name="Choi T."/>
            <person name="Kim D."/>
            <person name="Ryu S."/>
            <person name="Kim W."/>
        </authorList>
    </citation>
    <scope>NUCLEOTIDE SEQUENCE [LARGE SCALE GENOMIC DNA]</scope>
    <source>
        <tissue evidence="1">Muscle</tissue>
    </source>
</reference>
<dbReference type="Proteomes" id="UP000324222">
    <property type="component" value="Unassembled WGS sequence"/>
</dbReference>
<keyword evidence="2" id="KW-1185">Reference proteome</keyword>
<gene>
    <name evidence="1" type="ORF">E2C01_074779</name>
</gene>
<dbReference type="OrthoDB" id="6342028at2759"/>